<dbReference type="EMBL" id="GBRH01281478">
    <property type="protein sequence ID" value="JAD16417.1"/>
    <property type="molecule type" value="Transcribed_RNA"/>
</dbReference>
<dbReference type="AlphaFoldDB" id="A0A0A8XXH6"/>
<proteinExistence type="predicted"/>
<name>A0A0A8XXH6_ARUDO</name>
<evidence type="ECO:0000313" key="1">
    <source>
        <dbReference type="EMBL" id="JAD16417.1"/>
    </source>
</evidence>
<accession>A0A0A8XXH6</accession>
<reference evidence="1" key="2">
    <citation type="journal article" date="2015" name="Data Brief">
        <title>Shoot transcriptome of the giant reed, Arundo donax.</title>
        <authorList>
            <person name="Barrero R.A."/>
            <person name="Guerrero F.D."/>
            <person name="Moolhuijzen P."/>
            <person name="Goolsby J.A."/>
            <person name="Tidwell J."/>
            <person name="Bellgard S.E."/>
            <person name="Bellgard M.I."/>
        </authorList>
    </citation>
    <scope>NUCLEOTIDE SEQUENCE</scope>
    <source>
        <tissue evidence="1">Shoot tissue taken approximately 20 cm above the soil surface</tissue>
    </source>
</reference>
<sequence length="16" mass="1861">MDCILCMSYCIGMFQC</sequence>
<organism evidence="1">
    <name type="scientific">Arundo donax</name>
    <name type="common">Giant reed</name>
    <name type="synonym">Donax arundinaceus</name>
    <dbReference type="NCBI Taxonomy" id="35708"/>
    <lineage>
        <taxon>Eukaryota</taxon>
        <taxon>Viridiplantae</taxon>
        <taxon>Streptophyta</taxon>
        <taxon>Embryophyta</taxon>
        <taxon>Tracheophyta</taxon>
        <taxon>Spermatophyta</taxon>
        <taxon>Magnoliopsida</taxon>
        <taxon>Liliopsida</taxon>
        <taxon>Poales</taxon>
        <taxon>Poaceae</taxon>
        <taxon>PACMAD clade</taxon>
        <taxon>Arundinoideae</taxon>
        <taxon>Arundineae</taxon>
        <taxon>Arundo</taxon>
    </lineage>
</organism>
<reference evidence="1" key="1">
    <citation type="submission" date="2014-09" db="EMBL/GenBank/DDBJ databases">
        <authorList>
            <person name="Magalhaes I.L.F."/>
            <person name="Oliveira U."/>
            <person name="Santos F.R."/>
            <person name="Vidigal T.H.D.A."/>
            <person name="Brescovit A.D."/>
            <person name="Santos A.J."/>
        </authorList>
    </citation>
    <scope>NUCLEOTIDE SEQUENCE</scope>
    <source>
        <tissue evidence="1">Shoot tissue taken approximately 20 cm above the soil surface</tissue>
    </source>
</reference>
<protein>
    <submittedName>
        <fullName evidence="1">Uncharacterized protein</fullName>
    </submittedName>
</protein>